<dbReference type="Proteomes" id="UP001549307">
    <property type="component" value="Unassembled WGS sequence"/>
</dbReference>
<evidence type="ECO:0000313" key="2">
    <source>
        <dbReference type="EMBL" id="MET4540857.1"/>
    </source>
</evidence>
<feature type="domain" description="Plasmid pRiA4b Orf3-like" evidence="1">
    <location>
        <begin position="9"/>
        <end position="133"/>
    </location>
</feature>
<protein>
    <recommendedName>
        <fullName evidence="1">Plasmid pRiA4b Orf3-like domain-containing protein</fullName>
    </recommendedName>
</protein>
<dbReference type="GeneID" id="92753581"/>
<name>A0ABV2P865_9MICC</name>
<gene>
    <name evidence="2" type="ORF">ABIE37_002645</name>
</gene>
<dbReference type="Pfam" id="PF07929">
    <property type="entry name" value="PRiA4_ORF3"/>
    <property type="match status" value="1"/>
</dbReference>
<reference evidence="2 3" key="1">
    <citation type="submission" date="2024-06" db="EMBL/GenBank/DDBJ databases">
        <title>Sorghum-associated microbial communities from plants grown in Nebraska, USA.</title>
        <authorList>
            <person name="Schachtman D."/>
        </authorList>
    </citation>
    <scope>NUCLEOTIDE SEQUENCE [LARGE SCALE GENOMIC DNA]</scope>
    <source>
        <strain evidence="2 3">3552</strain>
    </source>
</reference>
<dbReference type="EMBL" id="JBEPSN010000006">
    <property type="protein sequence ID" value="MET4540857.1"/>
    <property type="molecule type" value="Genomic_DNA"/>
</dbReference>
<evidence type="ECO:0000313" key="3">
    <source>
        <dbReference type="Proteomes" id="UP001549307"/>
    </source>
</evidence>
<sequence>MDSPQTVPAVELRLSISGTEPLIWRQLVLPESATLAELHGAIQCAFGWRNSHLYAVAGHDRSGKKRLFMDVDDGDGPEGAENPAAVRLLELFDPQKPGVSDLLYDFGDSWTHDIEVVGPSELHENTIACLDGDVPIVKGLVDAVLRCRRLRRRRGLREARCRRLTFLIPEKSFGPISAFFQRLER</sequence>
<dbReference type="InterPro" id="IPR024047">
    <property type="entry name" value="MM3350-like_sf"/>
</dbReference>
<organism evidence="2 3">
    <name type="scientific">Arthrobacter bambusae</name>
    <dbReference type="NCBI Taxonomy" id="1338426"/>
    <lineage>
        <taxon>Bacteria</taxon>
        <taxon>Bacillati</taxon>
        <taxon>Actinomycetota</taxon>
        <taxon>Actinomycetes</taxon>
        <taxon>Micrococcales</taxon>
        <taxon>Micrococcaceae</taxon>
        <taxon>Arthrobacter</taxon>
    </lineage>
</organism>
<dbReference type="SUPFAM" id="SSF159941">
    <property type="entry name" value="MM3350-like"/>
    <property type="match status" value="1"/>
</dbReference>
<accession>A0ABV2P865</accession>
<evidence type="ECO:0000259" key="1">
    <source>
        <dbReference type="Pfam" id="PF07929"/>
    </source>
</evidence>
<comment type="caution">
    <text evidence="2">The sequence shown here is derived from an EMBL/GenBank/DDBJ whole genome shotgun (WGS) entry which is preliminary data.</text>
</comment>
<dbReference type="PANTHER" id="PTHR41878">
    <property type="entry name" value="LEXA REPRESSOR-RELATED"/>
    <property type="match status" value="1"/>
</dbReference>
<proteinExistence type="predicted"/>
<dbReference type="PANTHER" id="PTHR41878:SF1">
    <property type="entry name" value="TNPR PROTEIN"/>
    <property type="match status" value="1"/>
</dbReference>
<dbReference type="Gene3D" id="3.10.290.30">
    <property type="entry name" value="MM3350-like"/>
    <property type="match status" value="1"/>
</dbReference>
<dbReference type="InterPro" id="IPR012912">
    <property type="entry name" value="Plasmid_pRiA4b_Orf3-like"/>
</dbReference>
<dbReference type="RefSeq" id="WP_354230223.1">
    <property type="nucleotide sequence ID" value="NZ_JBEPSN010000006.1"/>
</dbReference>
<keyword evidence="3" id="KW-1185">Reference proteome</keyword>